<dbReference type="PROSITE" id="PS50893">
    <property type="entry name" value="ABC_TRANSPORTER_2"/>
    <property type="match status" value="2"/>
</dbReference>
<keyword evidence="1" id="KW-0813">Transport</keyword>
<dbReference type="InterPro" id="IPR003439">
    <property type="entry name" value="ABC_transporter-like_ATP-bd"/>
</dbReference>
<evidence type="ECO:0000259" key="6">
    <source>
        <dbReference type="PROSITE" id="PS50893"/>
    </source>
</evidence>
<reference evidence="7" key="1">
    <citation type="submission" date="2024-06" db="EMBL/GenBank/DDBJ databases">
        <title>Biodegradation of dimethachlon by Arthrobacter sp. K5: mechanistic insights and ecological implications.</title>
        <authorList>
            <person name="Hu S."/>
            <person name="Lu P."/>
        </authorList>
    </citation>
    <scope>NUCLEOTIDE SEQUENCE</scope>
    <source>
        <strain evidence="7">K5</strain>
        <plasmid evidence="7">unnamed</plasmid>
    </source>
</reference>
<evidence type="ECO:0000313" key="7">
    <source>
        <dbReference type="EMBL" id="XCH13947.1"/>
    </source>
</evidence>
<feature type="domain" description="ABC transporter" evidence="6">
    <location>
        <begin position="267"/>
        <end position="519"/>
    </location>
</feature>
<dbReference type="PANTHER" id="PTHR43790">
    <property type="entry name" value="CARBOHYDRATE TRANSPORT ATP-BINDING PROTEIN MG119-RELATED"/>
    <property type="match status" value="1"/>
</dbReference>
<geneLocation type="plasmid" evidence="7">
    <name>unnamed</name>
</geneLocation>
<dbReference type="PROSITE" id="PS00211">
    <property type="entry name" value="ABC_TRANSPORTER_1"/>
    <property type="match status" value="1"/>
</dbReference>
<dbReference type="InterPro" id="IPR027417">
    <property type="entry name" value="P-loop_NTPase"/>
</dbReference>
<accession>A0AAU8EYM2</accession>
<gene>
    <name evidence="7" type="ORF">ABRP34_22860</name>
</gene>
<proteinExistence type="predicted"/>
<keyword evidence="4 7" id="KW-0067">ATP-binding</keyword>
<organism evidence="7">
    <name type="scientific">Arthrobacter sp. K5</name>
    <dbReference type="NCBI Taxonomy" id="2839623"/>
    <lineage>
        <taxon>Bacteria</taxon>
        <taxon>Bacillati</taxon>
        <taxon>Actinomycetota</taxon>
        <taxon>Actinomycetes</taxon>
        <taxon>Micrococcales</taxon>
        <taxon>Micrococcaceae</taxon>
        <taxon>Arthrobacter</taxon>
    </lineage>
</organism>
<dbReference type="GO" id="GO:0016887">
    <property type="term" value="F:ATP hydrolysis activity"/>
    <property type="evidence" value="ECO:0007669"/>
    <property type="project" value="InterPro"/>
</dbReference>
<feature type="domain" description="ABC transporter" evidence="6">
    <location>
        <begin position="24"/>
        <end position="253"/>
    </location>
</feature>
<feature type="region of interest" description="Disordered" evidence="5">
    <location>
        <begin position="1"/>
        <end position="20"/>
    </location>
</feature>
<dbReference type="AlphaFoldDB" id="A0AAU8EYM2"/>
<dbReference type="GO" id="GO:0005524">
    <property type="term" value="F:ATP binding"/>
    <property type="evidence" value="ECO:0007669"/>
    <property type="project" value="UniProtKB-KW"/>
</dbReference>
<dbReference type="InterPro" id="IPR003593">
    <property type="entry name" value="AAA+_ATPase"/>
</dbReference>
<name>A0AAU8EYM2_9MICC</name>
<dbReference type="RefSeq" id="WP_353713628.1">
    <property type="nucleotide sequence ID" value="NZ_CP159280.1"/>
</dbReference>
<keyword evidence="2" id="KW-0677">Repeat</keyword>
<protein>
    <submittedName>
        <fullName evidence="7">Sugar ABC transporter ATP-binding protein</fullName>
    </submittedName>
</protein>
<dbReference type="Gene3D" id="3.40.50.300">
    <property type="entry name" value="P-loop containing nucleotide triphosphate hydrolases"/>
    <property type="match status" value="2"/>
</dbReference>
<dbReference type="SMART" id="SM00382">
    <property type="entry name" value="AAA"/>
    <property type="match status" value="2"/>
</dbReference>
<dbReference type="SUPFAM" id="SSF52540">
    <property type="entry name" value="P-loop containing nucleoside triphosphate hydrolases"/>
    <property type="match status" value="2"/>
</dbReference>
<dbReference type="CDD" id="cd03215">
    <property type="entry name" value="ABC_Carb_Monos_II"/>
    <property type="match status" value="1"/>
</dbReference>
<dbReference type="EMBL" id="CP159280">
    <property type="protein sequence ID" value="XCH13947.1"/>
    <property type="molecule type" value="Genomic_DNA"/>
</dbReference>
<dbReference type="InterPro" id="IPR050107">
    <property type="entry name" value="ABC_carbohydrate_import_ATPase"/>
</dbReference>
<evidence type="ECO:0000256" key="4">
    <source>
        <dbReference type="ARBA" id="ARBA00022840"/>
    </source>
</evidence>
<sequence length="533" mass="56901">MAKPSLAAPSQPEATDAGQRNAIVHVAQVEKSFGETRALRGATFTAEAGEIHAIVGENGSGKSTMAKIMSGILIPDGGSVQIGNHSVPDPRVALKSGVATVFQEVLVAEGASVADNVFMGLKGLSRQEQVRRAKTLLEDLTGERIDASALVDHLTLAQRQWVTIARALVREPKVVIFDESTAALDLPGASRLYSEMEKLRDRGVCVIIVTHRIAELTTFADRATVLRDGIDVGVLAGEEITEDRLIELMTGVATDDTSTGTAGHPRRHPADVSGKPPLLKAVGVVLRHGAGPSDFEIRPGEIIGFAGLDGQGQTEFIQILTGVRPSMGGEVLVSDGQGSYTNIASLPDAVASGVSYISGDRRKEGIFPNLSIMENFAMPLYRTHRRNGVIDRKAISTLFKQMSANLKLRAGAPSNLITSLSGGNQQKVLIGRELAQEPRVVALNDPARGVDVRTKRELYAQLDTLASAGTGVIYLSSEIDELLGLCDRVAIFRNGSLFGWLEGEKLTSDRVLAGMFGHLESDFNIEEALVEQS</sequence>
<evidence type="ECO:0000256" key="3">
    <source>
        <dbReference type="ARBA" id="ARBA00022741"/>
    </source>
</evidence>
<keyword evidence="3" id="KW-0547">Nucleotide-binding</keyword>
<dbReference type="PANTHER" id="PTHR43790:SF9">
    <property type="entry name" value="GALACTOFURANOSE TRANSPORTER ATP-BINDING PROTEIN YTFR"/>
    <property type="match status" value="1"/>
</dbReference>
<keyword evidence="7" id="KW-0614">Plasmid</keyword>
<evidence type="ECO:0000256" key="5">
    <source>
        <dbReference type="SAM" id="MobiDB-lite"/>
    </source>
</evidence>
<dbReference type="Pfam" id="PF00005">
    <property type="entry name" value="ABC_tran"/>
    <property type="match status" value="2"/>
</dbReference>
<evidence type="ECO:0000256" key="2">
    <source>
        <dbReference type="ARBA" id="ARBA00022737"/>
    </source>
</evidence>
<dbReference type="CDD" id="cd03216">
    <property type="entry name" value="ABC_Carb_Monos_I"/>
    <property type="match status" value="1"/>
</dbReference>
<evidence type="ECO:0000256" key="1">
    <source>
        <dbReference type="ARBA" id="ARBA00022448"/>
    </source>
</evidence>
<dbReference type="InterPro" id="IPR017871">
    <property type="entry name" value="ABC_transporter-like_CS"/>
</dbReference>